<evidence type="ECO:0000313" key="9">
    <source>
        <dbReference type="EMBL" id="CAD6245908.1"/>
    </source>
</evidence>
<dbReference type="Gene3D" id="1.10.8.430">
    <property type="entry name" value="Helical domain of apoptotic protease-activating factors"/>
    <property type="match status" value="1"/>
</dbReference>
<dbReference type="PRINTS" id="PR00364">
    <property type="entry name" value="DISEASERSIST"/>
</dbReference>
<dbReference type="GO" id="GO:0043531">
    <property type="term" value="F:ADP binding"/>
    <property type="evidence" value="ECO:0007669"/>
    <property type="project" value="InterPro"/>
</dbReference>
<evidence type="ECO:0000256" key="6">
    <source>
        <dbReference type="ARBA" id="ARBA00022840"/>
    </source>
</evidence>
<dbReference type="InterPro" id="IPR042197">
    <property type="entry name" value="Apaf_helical"/>
</dbReference>
<evidence type="ECO:0000256" key="2">
    <source>
        <dbReference type="ARBA" id="ARBA00022614"/>
    </source>
</evidence>
<dbReference type="InterPro" id="IPR027417">
    <property type="entry name" value="P-loop_NTPase"/>
</dbReference>
<dbReference type="InterPro" id="IPR002182">
    <property type="entry name" value="NB-ARC"/>
</dbReference>
<dbReference type="SUPFAM" id="SSF52058">
    <property type="entry name" value="L domain-like"/>
    <property type="match status" value="2"/>
</dbReference>
<dbReference type="SUPFAM" id="SSF52540">
    <property type="entry name" value="P-loop containing nucleoside triphosphate hydrolases"/>
    <property type="match status" value="1"/>
</dbReference>
<dbReference type="PANTHER" id="PTHR36766:SF64">
    <property type="entry name" value="OS12G0206100 PROTEIN"/>
    <property type="match status" value="1"/>
</dbReference>
<accession>A0A811PQQ0</accession>
<dbReference type="InterPro" id="IPR041118">
    <property type="entry name" value="Rx_N"/>
</dbReference>
<reference evidence="9" key="1">
    <citation type="submission" date="2020-10" db="EMBL/GenBank/DDBJ databases">
        <authorList>
            <person name="Han B."/>
            <person name="Lu T."/>
            <person name="Zhao Q."/>
            <person name="Huang X."/>
            <person name="Zhao Y."/>
        </authorList>
    </citation>
    <scope>NUCLEOTIDE SEQUENCE</scope>
</reference>
<keyword evidence="5" id="KW-0611">Plant defense</keyword>
<dbReference type="OrthoDB" id="690541at2759"/>
<evidence type="ECO:0000259" key="8">
    <source>
        <dbReference type="Pfam" id="PF18052"/>
    </source>
</evidence>
<dbReference type="InterPro" id="IPR032675">
    <property type="entry name" value="LRR_dom_sf"/>
</dbReference>
<dbReference type="GO" id="GO:0006952">
    <property type="term" value="P:defense response"/>
    <property type="evidence" value="ECO:0007669"/>
    <property type="project" value="UniProtKB-KW"/>
</dbReference>
<feature type="domain" description="Disease resistance N-terminal" evidence="8">
    <location>
        <begin position="9"/>
        <end position="92"/>
    </location>
</feature>
<dbReference type="Pfam" id="PF18052">
    <property type="entry name" value="Rx_N"/>
    <property type="match status" value="1"/>
</dbReference>
<feature type="domain" description="NB-ARC" evidence="7">
    <location>
        <begin position="193"/>
        <end position="311"/>
    </location>
</feature>
<dbReference type="Gene3D" id="3.40.50.300">
    <property type="entry name" value="P-loop containing nucleotide triphosphate hydrolases"/>
    <property type="match status" value="1"/>
</dbReference>
<evidence type="ECO:0000256" key="4">
    <source>
        <dbReference type="ARBA" id="ARBA00022741"/>
    </source>
</evidence>
<evidence type="ECO:0000256" key="1">
    <source>
        <dbReference type="ARBA" id="ARBA00008894"/>
    </source>
</evidence>
<dbReference type="FunFam" id="1.10.8.430:FF:000003">
    <property type="entry name" value="Probable disease resistance protein At5g66910"/>
    <property type="match status" value="1"/>
</dbReference>
<keyword evidence="6" id="KW-0067">ATP-binding</keyword>
<dbReference type="Proteomes" id="UP000604825">
    <property type="component" value="Unassembled WGS sequence"/>
</dbReference>
<dbReference type="Gene3D" id="3.80.10.10">
    <property type="entry name" value="Ribonuclease Inhibitor"/>
    <property type="match status" value="2"/>
</dbReference>
<dbReference type="AlphaFoldDB" id="A0A811PQQ0"/>
<keyword evidence="10" id="KW-1185">Reference proteome</keyword>
<comment type="caution">
    <text evidence="9">The sequence shown here is derived from an EMBL/GenBank/DDBJ whole genome shotgun (WGS) entry which is preliminary data.</text>
</comment>
<gene>
    <name evidence="9" type="ORF">NCGR_LOCUS30190</name>
</gene>
<dbReference type="GO" id="GO:0051707">
    <property type="term" value="P:response to other organism"/>
    <property type="evidence" value="ECO:0007669"/>
    <property type="project" value="UniProtKB-ARBA"/>
</dbReference>
<organism evidence="9 10">
    <name type="scientific">Miscanthus lutarioriparius</name>
    <dbReference type="NCBI Taxonomy" id="422564"/>
    <lineage>
        <taxon>Eukaryota</taxon>
        <taxon>Viridiplantae</taxon>
        <taxon>Streptophyta</taxon>
        <taxon>Embryophyta</taxon>
        <taxon>Tracheophyta</taxon>
        <taxon>Spermatophyta</taxon>
        <taxon>Magnoliopsida</taxon>
        <taxon>Liliopsida</taxon>
        <taxon>Poales</taxon>
        <taxon>Poaceae</taxon>
        <taxon>PACMAD clade</taxon>
        <taxon>Panicoideae</taxon>
        <taxon>Andropogonodae</taxon>
        <taxon>Andropogoneae</taxon>
        <taxon>Saccharinae</taxon>
        <taxon>Miscanthus</taxon>
    </lineage>
</organism>
<proteinExistence type="inferred from homology"/>
<comment type="similarity">
    <text evidence="1">Belongs to the disease resistance NB-LRR family.</text>
</comment>
<dbReference type="GO" id="GO:0005524">
    <property type="term" value="F:ATP binding"/>
    <property type="evidence" value="ECO:0007669"/>
    <property type="project" value="UniProtKB-KW"/>
</dbReference>
<evidence type="ECO:0000259" key="7">
    <source>
        <dbReference type="Pfam" id="PF00931"/>
    </source>
</evidence>
<evidence type="ECO:0000256" key="3">
    <source>
        <dbReference type="ARBA" id="ARBA00022737"/>
    </source>
</evidence>
<evidence type="ECO:0000313" key="10">
    <source>
        <dbReference type="Proteomes" id="UP000604825"/>
    </source>
</evidence>
<evidence type="ECO:0000256" key="5">
    <source>
        <dbReference type="ARBA" id="ARBA00022821"/>
    </source>
</evidence>
<dbReference type="PANTHER" id="PTHR36766">
    <property type="entry name" value="PLANT BROAD-SPECTRUM MILDEW RESISTANCE PROTEIN RPW8"/>
    <property type="match status" value="1"/>
</dbReference>
<dbReference type="Pfam" id="PF00931">
    <property type="entry name" value="NB-ARC"/>
    <property type="match status" value="1"/>
</dbReference>
<dbReference type="EMBL" id="CAJGYO010000007">
    <property type="protein sequence ID" value="CAD6245908.1"/>
    <property type="molecule type" value="Genomic_DNA"/>
</dbReference>
<keyword evidence="4" id="KW-0547">Nucleotide-binding</keyword>
<sequence>MSESLLLPVVRGVVGKAADALVQTIARMWGVDDDRHKLERHLLSVQSLLADAEVKSEANPAVRRWMKDLRAVAYQVDDVLDDFQYEALRREAQAVDPKATKILRYFTLHSPLLFRLTVSSNLNKVLKRINELVTEMHTFGLVERIEAPQPLYRQTHSALEESADIFGRDNDKEVVVQLLIDQQDQRDVQVLPITDNFEAISIVRSIIELATNKTCDLPDTIELLRGKLLEVVDRKRFLLVLDDVWNEEQQKWEDDLKPLLYSSVGRPGSVIVVTRRSRQVASIMGTLPPHELACLSEDDSWELFSKKAFSKGVQKQAELITIGKIIVNKCKGLPLALKTMGGLMSSKHQIKEWEAISEDDRVGKDEYSLRMDKDKLIQLWIANSFIHADGTTDLVQKDIVRLPTSVCMLYNLRSLILNHCDKLEILPESMQNMRKLTHIYLIGCDSLKQMPPKLSLLHNLWTLTKFIVDSGDGFGIEELKDLRQLGNRLELFNLSKKLCLRHMDKLSALCKNIGTVATGYNTTLAIFPKLKSMELDTLSELEIWAENSAGEPNSLVVFPQLEELCIIDCNKIATLPESPALTSLYYQGVSIEGLVPISMALGSCPSLVQLDIGMLVDMVMPVKDHVNQSQRPALDSLRSLGVLNANGFISVFNSSKLQLGLGDCLAFVERLEIWFCHNILHWPVEEFGCLVGLRSLVISFCSKLEGKGSSSEEILPLPQLKRLHILDCYRLLEIPKLPASLGELNISQCRSLVALPSNHGDLPKLRNLWPWGCDELKALPDWMDGLTSLELLTIGFCPGIDKFPQGLLQRLPGLRYLEIKACPDLQRRCREGGEYFDFVSPVPEKYIAVETEAQMKKSMKRFLPLCGGDSQSN</sequence>
<protein>
    <submittedName>
        <fullName evidence="9">Uncharacterized protein</fullName>
    </submittedName>
</protein>
<dbReference type="Gene3D" id="1.20.5.4130">
    <property type="match status" value="1"/>
</dbReference>
<keyword evidence="3" id="KW-0677">Repeat</keyword>
<name>A0A811PQQ0_9POAL</name>
<keyword evidence="2" id="KW-0433">Leucine-rich repeat</keyword>